<dbReference type="EMBL" id="SRLO01000115">
    <property type="protein sequence ID" value="TNN74327.1"/>
    <property type="molecule type" value="Genomic_DNA"/>
</dbReference>
<evidence type="ECO:0000313" key="3">
    <source>
        <dbReference type="Proteomes" id="UP000314294"/>
    </source>
</evidence>
<evidence type="ECO:0000313" key="2">
    <source>
        <dbReference type="EMBL" id="TNN74327.1"/>
    </source>
</evidence>
<protein>
    <submittedName>
        <fullName evidence="2">Uncharacterized protein</fullName>
    </submittedName>
</protein>
<evidence type="ECO:0000256" key="1">
    <source>
        <dbReference type="SAM" id="MobiDB-lite"/>
    </source>
</evidence>
<sequence length="82" mass="8864">MSLCHSYCSGPAVPPEPLALSKQPGGTVKTTKWVSKHKDMPGPGRDDIAPVCCLAPGSLREYNKDFLSAIRFPCIPPRPGMR</sequence>
<gene>
    <name evidence="2" type="ORF">EYF80_015410</name>
</gene>
<comment type="caution">
    <text evidence="2">The sequence shown here is derived from an EMBL/GenBank/DDBJ whole genome shotgun (WGS) entry which is preliminary data.</text>
</comment>
<proteinExistence type="predicted"/>
<name>A0A4Z2I8M2_9TELE</name>
<organism evidence="2 3">
    <name type="scientific">Liparis tanakae</name>
    <name type="common">Tanaka's snailfish</name>
    <dbReference type="NCBI Taxonomy" id="230148"/>
    <lineage>
        <taxon>Eukaryota</taxon>
        <taxon>Metazoa</taxon>
        <taxon>Chordata</taxon>
        <taxon>Craniata</taxon>
        <taxon>Vertebrata</taxon>
        <taxon>Euteleostomi</taxon>
        <taxon>Actinopterygii</taxon>
        <taxon>Neopterygii</taxon>
        <taxon>Teleostei</taxon>
        <taxon>Neoteleostei</taxon>
        <taxon>Acanthomorphata</taxon>
        <taxon>Eupercaria</taxon>
        <taxon>Perciformes</taxon>
        <taxon>Cottioidei</taxon>
        <taxon>Cottales</taxon>
        <taxon>Liparidae</taxon>
        <taxon>Liparis</taxon>
    </lineage>
</organism>
<reference evidence="2 3" key="1">
    <citation type="submission" date="2019-03" db="EMBL/GenBank/DDBJ databases">
        <title>First draft genome of Liparis tanakae, snailfish: a comprehensive survey of snailfish specific genes.</title>
        <authorList>
            <person name="Kim W."/>
            <person name="Song I."/>
            <person name="Jeong J.-H."/>
            <person name="Kim D."/>
            <person name="Kim S."/>
            <person name="Ryu S."/>
            <person name="Song J.Y."/>
            <person name="Lee S.K."/>
        </authorList>
    </citation>
    <scope>NUCLEOTIDE SEQUENCE [LARGE SCALE GENOMIC DNA]</scope>
    <source>
        <tissue evidence="2">Muscle</tissue>
    </source>
</reference>
<dbReference type="AlphaFoldDB" id="A0A4Z2I8M2"/>
<feature type="region of interest" description="Disordered" evidence="1">
    <location>
        <begin position="1"/>
        <end position="42"/>
    </location>
</feature>
<keyword evidence="3" id="KW-1185">Reference proteome</keyword>
<dbReference type="Proteomes" id="UP000314294">
    <property type="component" value="Unassembled WGS sequence"/>
</dbReference>
<accession>A0A4Z2I8M2</accession>